<name>A0AA44WKL1_VERDA</name>
<feature type="region of interest" description="Disordered" evidence="1">
    <location>
        <begin position="86"/>
        <end position="119"/>
    </location>
</feature>
<gene>
    <name evidence="3" type="ORF">BJF96_g3570</name>
</gene>
<feature type="transmembrane region" description="Helical" evidence="2">
    <location>
        <begin position="172"/>
        <end position="205"/>
    </location>
</feature>
<accession>A0AA44WKL1</accession>
<comment type="caution">
    <text evidence="3">The sequence shown here is derived from an EMBL/GenBank/DDBJ whole genome shotgun (WGS) entry which is preliminary data.</text>
</comment>
<evidence type="ECO:0008006" key="5">
    <source>
        <dbReference type="Google" id="ProtNLM"/>
    </source>
</evidence>
<dbReference type="EMBL" id="MPSH01000009">
    <property type="protein sequence ID" value="PNH33229.1"/>
    <property type="molecule type" value="Genomic_DNA"/>
</dbReference>
<proteinExistence type="predicted"/>
<keyword evidence="2" id="KW-0812">Transmembrane</keyword>
<evidence type="ECO:0000313" key="4">
    <source>
        <dbReference type="Proteomes" id="UP000236305"/>
    </source>
</evidence>
<feature type="compositionally biased region" description="Polar residues" evidence="1">
    <location>
        <begin position="297"/>
        <end position="310"/>
    </location>
</feature>
<keyword evidence="2" id="KW-1133">Transmembrane helix</keyword>
<feature type="transmembrane region" description="Helical" evidence="2">
    <location>
        <begin position="129"/>
        <end position="152"/>
    </location>
</feature>
<organism evidence="3 4">
    <name type="scientific">Verticillium dahliae</name>
    <name type="common">Verticillium wilt</name>
    <dbReference type="NCBI Taxonomy" id="27337"/>
    <lineage>
        <taxon>Eukaryota</taxon>
        <taxon>Fungi</taxon>
        <taxon>Dikarya</taxon>
        <taxon>Ascomycota</taxon>
        <taxon>Pezizomycotina</taxon>
        <taxon>Sordariomycetes</taxon>
        <taxon>Hypocreomycetidae</taxon>
        <taxon>Glomerellales</taxon>
        <taxon>Plectosphaerellaceae</taxon>
        <taxon>Verticillium</taxon>
    </lineage>
</organism>
<evidence type="ECO:0000256" key="1">
    <source>
        <dbReference type="SAM" id="MobiDB-lite"/>
    </source>
</evidence>
<dbReference type="Proteomes" id="UP000236305">
    <property type="component" value="Unassembled WGS sequence"/>
</dbReference>
<evidence type="ECO:0000256" key="2">
    <source>
        <dbReference type="SAM" id="Phobius"/>
    </source>
</evidence>
<sequence length="310" mass="35008">MDDDFLSAHIFDLHFDSSRKLGSRQFRVAILSSCVLRLGSFTRQSPVERLDSRREPRTTRQFAITYPMDALKQVLDTLSSLFHHSGDASSKLPGQQSQPEQGYHGGYPRHRHRHGRRRRSHRLGGHAEIIVPVVMVTVCAVGFLCCFTARVILENQIAKNCVLPQNKHLRILSGLVILVSWVLIRVIFLLPLAVEHVILFGVVCFPKYRTRQRHQLCTPFAWMDRTSRNMAAISLAWIFRGFRRAPKPAAQELTLQPTQICPESQLPEGHPPESHLAPPAYGLHVSDSALSPPPPTYKNQAGNDEQTLPI</sequence>
<keyword evidence="2" id="KW-0472">Membrane</keyword>
<dbReference type="AlphaFoldDB" id="A0AA44WKL1"/>
<reference evidence="3 4" key="1">
    <citation type="submission" date="2017-12" db="EMBL/GenBank/DDBJ databases">
        <title>Comparative genomics yields insights into virulence evolution of Verticillium dahliae.</title>
        <authorList>
            <person name="Fan R."/>
            <person name="Armitage A.D."/>
            <person name="Cascant-Lopez E."/>
            <person name="Sobczyk M."/>
            <person name="Cockerton H.M."/>
            <person name="Harrison R.J."/>
        </authorList>
    </citation>
    <scope>NUCLEOTIDE SEQUENCE [LARGE SCALE GENOMIC DNA]</scope>
    <source>
        <strain evidence="3 4">12008</strain>
    </source>
</reference>
<feature type="compositionally biased region" description="Basic residues" evidence="1">
    <location>
        <begin position="107"/>
        <end position="119"/>
    </location>
</feature>
<protein>
    <recommendedName>
        <fullName evidence="5">Transmembrane protein</fullName>
    </recommendedName>
</protein>
<evidence type="ECO:0000313" key="3">
    <source>
        <dbReference type="EMBL" id="PNH33229.1"/>
    </source>
</evidence>
<feature type="region of interest" description="Disordered" evidence="1">
    <location>
        <begin position="262"/>
        <end position="310"/>
    </location>
</feature>